<reference evidence="8 9" key="1">
    <citation type="submission" date="2017-04" db="EMBL/GenBank/DDBJ databases">
        <title>Draft genome sequence of Tuber borchii Vittad., a whitish edible truffle.</title>
        <authorList>
            <consortium name="DOE Joint Genome Institute"/>
            <person name="Murat C."/>
            <person name="Kuo A."/>
            <person name="Barry K.W."/>
            <person name="Clum A."/>
            <person name="Dockter R.B."/>
            <person name="Fauchery L."/>
            <person name="Iotti M."/>
            <person name="Kohler A."/>
            <person name="Labutti K."/>
            <person name="Lindquist E.A."/>
            <person name="Lipzen A."/>
            <person name="Ohm R.A."/>
            <person name="Wang M."/>
            <person name="Grigoriev I.V."/>
            <person name="Zambonelli A."/>
            <person name="Martin F.M."/>
        </authorList>
    </citation>
    <scope>NUCLEOTIDE SEQUENCE [LARGE SCALE GENOMIC DNA]</scope>
    <source>
        <strain evidence="8 9">Tbo3840</strain>
    </source>
</reference>
<evidence type="ECO:0000256" key="1">
    <source>
        <dbReference type="ARBA" id="ARBA00001974"/>
    </source>
</evidence>
<keyword evidence="4" id="KW-0560">Oxidoreductase</keyword>
<keyword evidence="2" id="KW-0285">Flavoprotein</keyword>
<dbReference type="PRINTS" id="PR00420">
    <property type="entry name" value="RNGMNOXGNASE"/>
</dbReference>
<evidence type="ECO:0000256" key="4">
    <source>
        <dbReference type="ARBA" id="ARBA00023002"/>
    </source>
</evidence>
<proteinExistence type="predicted"/>
<keyword evidence="9" id="KW-1185">Reference proteome</keyword>
<evidence type="ECO:0000259" key="7">
    <source>
        <dbReference type="Pfam" id="PF01494"/>
    </source>
</evidence>
<evidence type="ECO:0000256" key="2">
    <source>
        <dbReference type="ARBA" id="ARBA00022630"/>
    </source>
</evidence>
<keyword evidence="6" id="KW-0472">Membrane</keyword>
<sequence>MDGTMAQQEQKLHVLISGAGIVGVALAQALKKNDISFTIFERDPGPDFRGQGWGITVHWALPSLEACLPDQLRERLTEVQVDPEVGKVDRGNFLFLNAETGEIEHRIPPGRRLRLKRESFRRLLMEDVAVQWNKKLANIKQNEGGLVAIFEDGTSASGTLLVGAEGSRSRTRQILCPNNYQLIPLPVRLTGCAVRLTSSRVAPLRALDPLLFQGAHPETEDYFWFSIIDTPATNADGGDYYTVQLLVSWRLDDPVKDEVSPDNAERLENMKRRASRFAEPIRSAILDIPSDTEVMEIKLGDWPCFDWDNFGGRVTLAGDAAHAMTMYRGEGANHSLMDAANLAEALKAVCDGKLSLKEAVDSYESEVRKRTAPAVLLSRQACLDAHDWSKIKSGSAAVLAKRAVALKEG</sequence>
<gene>
    <name evidence="8" type="ORF">B9Z19DRAFT_432831</name>
</gene>
<evidence type="ECO:0000256" key="6">
    <source>
        <dbReference type="SAM" id="Phobius"/>
    </source>
</evidence>
<dbReference type="EMBL" id="NESQ01000292">
    <property type="protein sequence ID" value="PUU74557.1"/>
    <property type="molecule type" value="Genomic_DNA"/>
</dbReference>
<dbReference type="Pfam" id="PF01494">
    <property type="entry name" value="FAD_binding_3"/>
    <property type="match status" value="1"/>
</dbReference>
<dbReference type="STRING" id="42251.A0A2T6ZGE2"/>
<dbReference type="Proteomes" id="UP000244722">
    <property type="component" value="Unassembled WGS sequence"/>
</dbReference>
<feature type="transmembrane region" description="Helical" evidence="6">
    <location>
        <begin position="12"/>
        <end position="30"/>
    </location>
</feature>
<evidence type="ECO:0000256" key="3">
    <source>
        <dbReference type="ARBA" id="ARBA00022827"/>
    </source>
</evidence>
<dbReference type="Gene3D" id="3.50.50.60">
    <property type="entry name" value="FAD/NAD(P)-binding domain"/>
    <property type="match status" value="1"/>
</dbReference>
<keyword evidence="6" id="KW-1133">Transmembrane helix</keyword>
<dbReference type="InterPro" id="IPR002938">
    <property type="entry name" value="FAD-bd"/>
</dbReference>
<dbReference type="PANTHER" id="PTHR47178:SF1">
    <property type="entry name" value="FAD-BINDING DOMAIN-CONTAINING PROTEIN-RELATED"/>
    <property type="match status" value="1"/>
</dbReference>
<dbReference type="AlphaFoldDB" id="A0A2T6ZGE2"/>
<comment type="caution">
    <text evidence="8">The sequence shown here is derived from an EMBL/GenBank/DDBJ whole genome shotgun (WGS) entry which is preliminary data.</text>
</comment>
<evidence type="ECO:0000313" key="9">
    <source>
        <dbReference type="Proteomes" id="UP000244722"/>
    </source>
</evidence>
<evidence type="ECO:0000256" key="5">
    <source>
        <dbReference type="ARBA" id="ARBA00023033"/>
    </source>
</evidence>
<protein>
    <recommendedName>
        <fullName evidence="7">FAD-binding domain-containing protein</fullName>
    </recommendedName>
</protein>
<keyword evidence="3" id="KW-0274">FAD</keyword>
<dbReference type="SUPFAM" id="SSF51905">
    <property type="entry name" value="FAD/NAD(P)-binding domain"/>
    <property type="match status" value="1"/>
</dbReference>
<dbReference type="InterPro" id="IPR036188">
    <property type="entry name" value="FAD/NAD-bd_sf"/>
</dbReference>
<feature type="domain" description="FAD-binding" evidence="7">
    <location>
        <begin position="311"/>
        <end position="372"/>
    </location>
</feature>
<comment type="cofactor">
    <cofactor evidence="1">
        <name>FAD</name>
        <dbReference type="ChEBI" id="CHEBI:57692"/>
    </cofactor>
</comment>
<keyword evidence="6" id="KW-0812">Transmembrane</keyword>
<dbReference type="GO" id="GO:0071949">
    <property type="term" value="F:FAD binding"/>
    <property type="evidence" value="ECO:0007669"/>
    <property type="project" value="InterPro"/>
</dbReference>
<evidence type="ECO:0000313" key="8">
    <source>
        <dbReference type="EMBL" id="PUU74557.1"/>
    </source>
</evidence>
<dbReference type="PANTHER" id="PTHR47178">
    <property type="entry name" value="MONOOXYGENASE, FAD-BINDING"/>
    <property type="match status" value="1"/>
</dbReference>
<dbReference type="OrthoDB" id="47494at2759"/>
<name>A0A2T6ZGE2_TUBBO</name>
<organism evidence="8 9">
    <name type="scientific">Tuber borchii</name>
    <name type="common">White truffle</name>
    <dbReference type="NCBI Taxonomy" id="42251"/>
    <lineage>
        <taxon>Eukaryota</taxon>
        <taxon>Fungi</taxon>
        <taxon>Dikarya</taxon>
        <taxon>Ascomycota</taxon>
        <taxon>Pezizomycotina</taxon>
        <taxon>Pezizomycetes</taxon>
        <taxon>Pezizales</taxon>
        <taxon>Tuberaceae</taxon>
        <taxon>Tuber</taxon>
    </lineage>
</organism>
<keyword evidence="5" id="KW-0503">Monooxygenase</keyword>
<accession>A0A2T6ZGE2</accession>
<dbReference type="GO" id="GO:0004497">
    <property type="term" value="F:monooxygenase activity"/>
    <property type="evidence" value="ECO:0007669"/>
    <property type="project" value="UniProtKB-KW"/>
</dbReference>